<feature type="signal peptide" evidence="1">
    <location>
        <begin position="1"/>
        <end position="18"/>
    </location>
</feature>
<name>A0A6A6Z3V2_9PEZI</name>
<dbReference type="Proteomes" id="UP000504636">
    <property type="component" value="Unplaced"/>
</dbReference>
<organism evidence="2">
    <name type="scientific">Mytilinidion resinicola</name>
    <dbReference type="NCBI Taxonomy" id="574789"/>
    <lineage>
        <taxon>Eukaryota</taxon>
        <taxon>Fungi</taxon>
        <taxon>Dikarya</taxon>
        <taxon>Ascomycota</taxon>
        <taxon>Pezizomycotina</taxon>
        <taxon>Dothideomycetes</taxon>
        <taxon>Pleosporomycetidae</taxon>
        <taxon>Mytilinidiales</taxon>
        <taxon>Mytilinidiaceae</taxon>
        <taxon>Mytilinidion</taxon>
    </lineage>
</organism>
<dbReference type="OrthoDB" id="5409995at2759"/>
<keyword evidence="1" id="KW-0732">Signal</keyword>
<keyword evidence="3" id="KW-1185">Reference proteome</keyword>
<evidence type="ECO:0000313" key="2">
    <source>
        <dbReference type="EMBL" id="KAF2815756.1"/>
    </source>
</evidence>
<feature type="chain" id="PRO_5044629551" evidence="1">
    <location>
        <begin position="19"/>
        <end position="148"/>
    </location>
</feature>
<reference evidence="4" key="2">
    <citation type="submission" date="2020-04" db="EMBL/GenBank/DDBJ databases">
        <authorList>
            <consortium name="NCBI Genome Project"/>
        </authorList>
    </citation>
    <scope>NUCLEOTIDE SEQUENCE</scope>
    <source>
        <strain evidence="4">CBS 304.34</strain>
    </source>
</reference>
<proteinExistence type="predicted"/>
<dbReference type="RefSeq" id="XP_033582720.1">
    <property type="nucleotide sequence ID" value="XM_033724870.1"/>
</dbReference>
<dbReference type="GeneID" id="54465763"/>
<evidence type="ECO:0000313" key="3">
    <source>
        <dbReference type="Proteomes" id="UP000504636"/>
    </source>
</evidence>
<dbReference type="AlphaFoldDB" id="A0A6A6Z3V2"/>
<evidence type="ECO:0000256" key="1">
    <source>
        <dbReference type="SAM" id="SignalP"/>
    </source>
</evidence>
<accession>A0A6A6Z3V2</accession>
<reference evidence="4" key="3">
    <citation type="submission" date="2025-04" db="UniProtKB">
        <authorList>
            <consortium name="RefSeq"/>
        </authorList>
    </citation>
    <scope>IDENTIFICATION</scope>
    <source>
        <strain evidence="4">CBS 304.34</strain>
    </source>
</reference>
<sequence>MPIACMVWLLIAVGLVLLMKESIEIYDGYSQKLDHNIWGLICLPYSFAPKQAPLRISNISTLPTVDVANHDKSTPRFQSVDTRNAASNLAHSQVHHRLPMPDFQHSDTIASYDSSFIRTTITMPSNFGLHSWRWYEAIIESLAVGIYL</sequence>
<gene>
    <name evidence="2 4" type="ORF">BDZ99DRAFT_514402</name>
</gene>
<evidence type="ECO:0000313" key="4">
    <source>
        <dbReference type="RefSeq" id="XP_033582720.1"/>
    </source>
</evidence>
<reference evidence="2 4" key="1">
    <citation type="journal article" date="2020" name="Stud. Mycol.">
        <title>101 Dothideomycetes genomes: a test case for predicting lifestyles and emergence of pathogens.</title>
        <authorList>
            <person name="Haridas S."/>
            <person name="Albert R."/>
            <person name="Binder M."/>
            <person name="Bloem J."/>
            <person name="Labutti K."/>
            <person name="Salamov A."/>
            <person name="Andreopoulos B."/>
            <person name="Baker S."/>
            <person name="Barry K."/>
            <person name="Bills G."/>
            <person name="Bluhm B."/>
            <person name="Cannon C."/>
            <person name="Castanera R."/>
            <person name="Culley D."/>
            <person name="Daum C."/>
            <person name="Ezra D."/>
            <person name="Gonzalez J."/>
            <person name="Henrissat B."/>
            <person name="Kuo A."/>
            <person name="Liang C."/>
            <person name="Lipzen A."/>
            <person name="Lutzoni F."/>
            <person name="Magnuson J."/>
            <person name="Mondo S."/>
            <person name="Nolan M."/>
            <person name="Ohm R."/>
            <person name="Pangilinan J."/>
            <person name="Park H.-J."/>
            <person name="Ramirez L."/>
            <person name="Alfaro M."/>
            <person name="Sun H."/>
            <person name="Tritt A."/>
            <person name="Yoshinaga Y."/>
            <person name="Zwiers L.-H."/>
            <person name="Turgeon B."/>
            <person name="Goodwin S."/>
            <person name="Spatafora J."/>
            <person name="Crous P."/>
            <person name="Grigoriev I."/>
        </authorList>
    </citation>
    <scope>NUCLEOTIDE SEQUENCE</scope>
    <source>
        <strain evidence="2 4">CBS 304.34</strain>
    </source>
</reference>
<protein>
    <submittedName>
        <fullName evidence="2 4">Uncharacterized protein</fullName>
    </submittedName>
</protein>
<dbReference type="EMBL" id="MU003693">
    <property type="protein sequence ID" value="KAF2815756.1"/>
    <property type="molecule type" value="Genomic_DNA"/>
</dbReference>